<sequence>MCRHHPACPSAYASDRAAARVVATHPGQGWSLLCNGVVLFEDTGLLLPDGTVVAPSRTPVAA</sequence>
<reference evidence="1 2" key="1">
    <citation type="submission" date="2019-06" db="EMBL/GenBank/DDBJ databases">
        <title>Sequencing the genomes of 1000 actinobacteria strains.</title>
        <authorList>
            <person name="Klenk H.-P."/>
        </authorList>
    </citation>
    <scope>NUCLEOTIDE SEQUENCE [LARGE SCALE GENOMIC DNA]</scope>
    <source>
        <strain evidence="1 2">DSM 43186</strain>
    </source>
</reference>
<dbReference type="Proteomes" id="UP000319213">
    <property type="component" value="Unassembled WGS sequence"/>
</dbReference>
<protein>
    <submittedName>
        <fullName evidence="1">Uncharacterized protein</fullName>
    </submittedName>
</protein>
<evidence type="ECO:0000313" key="1">
    <source>
        <dbReference type="EMBL" id="TQM75004.1"/>
    </source>
</evidence>
<accession>A0A543IWP4</accession>
<name>A0A543IWP4_9ACTN</name>
<organism evidence="1 2">
    <name type="scientific">Thermopolyspora flexuosa</name>
    <dbReference type="NCBI Taxonomy" id="103836"/>
    <lineage>
        <taxon>Bacteria</taxon>
        <taxon>Bacillati</taxon>
        <taxon>Actinomycetota</taxon>
        <taxon>Actinomycetes</taxon>
        <taxon>Streptosporangiales</taxon>
        <taxon>Streptosporangiaceae</taxon>
        <taxon>Thermopolyspora</taxon>
    </lineage>
</organism>
<comment type="caution">
    <text evidence="1">The sequence shown here is derived from an EMBL/GenBank/DDBJ whole genome shotgun (WGS) entry which is preliminary data.</text>
</comment>
<dbReference type="InterPro" id="IPR046041">
    <property type="entry name" value="DUF5999"/>
</dbReference>
<dbReference type="Pfam" id="PF19462">
    <property type="entry name" value="DUF5999"/>
    <property type="match status" value="1"/>
</dbReference>
<gene>
    <name evidence="1" type="ORF">FHX40_1693</name>
</gene>
<keyword evidence="2" id="KW-1185">Reference proteome</keyword>
<dbReference type="AlphaFoldDB" id="A0A543IWP4"/>
<dbReference type="RefSeq" id="WP_142259085.1">
    <property type="nucleotide sequence ID" value="NZ_BMPV01000007.1"/>
</dbReference>
<dbReference type="OrthoDB" id="3217111at2"/>
<evidence type="ECO:0000313" key="2">
    <source>
        <dbReference type="Proteomes" id="UP000319213"/>
    </source>
</evidence>
<dbReference type="EMBL" id="VFPQ01000001">
    <property type="protein sequence ID" value="TQM75004.1"/>
    <property type="molecule type" value="Genomic_DNA"/>
</dbReference>
<proteinExistence type="predicted"/>